<organism evidence="2 3">
    <name type="scientific">Nostoc flagelliforme FACHB-838</name>
    <dbReference type="NCBI Taxonomy" id="2692904"/>
    <lineage>
        <taxon>Bacteria</taxon>
        <taxon>Bacillati</taxon>
        <taxon>Cyanobacteriota</taxon>
        <taxon>Cyanophyceae</taxon>
        <taxon>Nostocales</taxon>
        <taxon>Nostocaceae</taxon>
        <taxon>Nostoc</taxon>
    </lineage>
</organism>
<evidence type="ECO:0000313" key="2">
    <source>
        <dbReference type="EMBL" id="MBD2534215.1"/>
    </source>
</evidence>
<dbReference type="RefSeq" id="WP_190944730.1">
    <property type="nucleotide sequence ID" value="NZ_JACJSI010000143.1"/>
</dbReference>
<accession>A0ABR8DZ65</accession>
<proteinExistence type="predicted"/>
<feature type="region of interest" description="Disordered" evidence="1">
    <location>
        <begin position="1"/>
        <end position="31"/>
    </location>
</feature>
<comment type="caution">
    <text evidence="2">The sequence shown here is derived from an EMBL/GenBank/DDBJ whole genome shotgun (WGS) entry which is preliminary data.</text>
</comment>
<evidence type="ECO:0008006" key="4">
    <source>
        <dbReference type="Google" id="ProtNLM"/>
    </source>
</evidence>
<name>A0ABR8DZ65_9NOSO</name>
<keyword evidence="3" id="KW-1185">Reference proteome</keyword>
<sequence>MQKPFSKRNKPTSTVSAGSEPPVSKTQQDISSQNNQDVVILDVPAVEVPELTEQEIRDRLLLERKVERAFFEAGKALSELRDRRLYRSTHRTFEEYCRDRFGHSRQKSNYLIAAADVYENLTTICCQNSGIDDLTTNSSQILPTSEGQVRPMTKLEPQEQWKVWQTAVEVAGGKVPSGRVVKDVIEQIMERTKVPNTYQIGEICQILAKDNPELRGKSGCWGIVSQVNDFSCTVRIWDGEYTVGLQHLKSFNYLPAQCEQMRVICDRISRLRENENLEEAVRAMLEYLGELKRPYLTVVEEKLLTLLESEYERIP</sequence>
<evidence type="ECO:0000256" key="1">
    <source>
        <dbReference type="SAM" id="MobiDB-lite"/>
    </source>
</evidence>
<reference evidence="2 3" key="1">
    <citation type="journal article" date="2020" name="ISME J.">
        <title>Comparative genomics reveals insights into cyanobacterial evolution and habitat adaptation.</title>
        <authorList>
            <person name="Chen M.Y."/>
            <person name="Teng W.K."/>
            <person name="Zhao L."/>
            <person name="Hu C.X."/>
            <person name="Zhou Y.K."/>
            <person name="Han B.P."/>
            <person name="Song L.R."/>
            <person name="Shu W.S."/>
        </authorList>
    </citation>
    <scope>NUCLEOTIDE SEQUENCE [LARGE SCALE GENOMIC DNA]</scope>
    <source>
        <strain evidence="2 3">FACHB-838</strain>
    </source>
</reference>
<gene>
    <name evidence="2" type="ORF">H6G97_33695</name>
</gene>
<evidence type="ECO:0000313" key="3">
    <source>
        <dbReference type="Proteomes" id="UP000623440"/>
    </source>
</evidence>
<feature type="compositionally biased region" description="Basic residues" evidence="1">
    <location>
        <begin position="1"/>
        <end position="10"/>
    </location>
</feature>
<protein>
    <recommendedName>
        <fullName evidence="4">Site-specific DNA-cytosine methylase</fullName>
    </recommendedName>
</protein>
<dbReference type="EMBL" id="JACJSI010000143">
    <property type="protein sequence ID" value="MBD2534215.1"/>
    <property type="molecule type" value="Genomic_DNA"/>
</dbReference>
<dbReference type="Proteomes" id="UP000623440">
    <property type="component" value="Unassembled WGS sequence"/>
</dbReference>